<dbReference type="Proteomes" id="UP001271007">
    <property type="component" value="Unassembled WGS sequence"/>
</dbReference>
<comment type="caution">
    <text evidence="5">The sequence shown here is derived from an EMBL/GenBank/DDBJ whole genome shotgun (WGS) entry which is preliminary data.</text>
</comment>
<dbReference type="Gene3D" id="3.40.605.10">
    <property type="entry name" value="Aldehyde Dehydrogenase, Chain A, domain 1"/>
    <property type="match status" value="1"/>
</dbReference>
<comment type="catalytic activity">
    <reaction evidence="3">
        <text>an aldehyde + NAD(+) + H2O = a carboxylate + NADH + 2 H(+)</text>
        <dbReference type="Rhea" id="RHEA:16185"/>
        <dbReference type="ChEBI" id="CHEBI:15377"/>
        <dbReference type="ChEBI" id="CHEBI:15378"/>
        <dbReference type="ChEBI" id="CHEBI:17478"/>
        <dbReference type="ChEBI" id="CHEBI:29067"/>
        <dbReference type="ChEBI" id="CHEBI:57540"/>
        <dbReference type="ChEBI" id="CHEBI:57945"/>
        <dbReference type="EC" id="1.2.1.3"/>
    </reaction>
</comment>
<dbReference type="GO" id="GO:0004029">
    <property type="term" value="F:aldehyde dehydrogenase (NAD+) activity"/>
    <property type="evidence" value="ECO:0007669"/>
    <property type="project" value="UniProtKB-EC"/>
</dbReference>
<evidence type="ECO:0000256" key="2">
    <source>
        <dbReference type="ARBA" id="ARBA00024226"/>
    </source>
</evidence>
<proteinExistence type="inferred from homology"/>
<sequence length="174" mass="18698">MAQYETRHFINGEYIAGQGGKTFDVINPFDGKVVATVPTASEQDVSSAVAAAAKAQPAWAALAASKRARVLRKFSDLMPENASKLAELDAVCMGKPVSAHGGEVETACDITNFFAGQVEQAYGQSSLNAPNHLNISLRQPFGVVAAIVPWNFPTMITKRWRGVRLLNHVDKVVS</sequence>
<dbReference type="InterPro" id="IPR016162">
    <property type="entry name" value="Ald_DH_N"/>
</dbReference>
<dbReference type="SUPFAM" id="SSF53720">
    <property type="entry name" value="ALDH-like"/>
    <property type="match status" value="1"/>
</dbReference>
<keyword evidence="6" id="KW-1185">Reference proteome</keyword>
<evidence type="ECO:0000313" key="5">
    <source>
        <dbReference type="EMBL" id="KAK3045856.1"/>
    </source>
</evidence>
<comment type="similarity">
    <text evidence="1">Belongs to the aldehyde dehydrogenase family.</text>
</comment>
<evidence type="ECO:0000256" key="3">
    <source>
        <dbReference type="ARBA" id="ARBA00049194"/>
    </source>
</evidence>
<gene>
    <name evidence="5" type="ORF">LTR09_012610</name>
</gene>
<dbReference type="AlphaFoldDB" id="A0AAJ0D9S0"/>
<dbReference type="PANTHER" id="PTHR11699">
    <property type="entry name" value="ALDEHYDE DEHYDROGENASE-RELATED"/>
    <property type="match status" value="1"/>
</dbReference>
<evidence type="ECO:0000313" key="6">
    <source>
        <dbReference type="Proteomes" id="UP001271007"/>
    </source>
</evidence>
<feature type="domain" description="Aldehyde dehydrogenase" evidence="4">
    <location>
        <begin position="15"/>
        <end position="157"/>
    </location>
</feature>
<dbReference type="InterPro" id="IPR015590">
    <property type="entry name" value="Aldehyde_DH_dom"/>
</dbReference>
<organism evidence="5 6">
    <name type="scientific">Extremus antarcticus</name>
    <dbReference type="NCBI Taxonomy" id="702011"/>
    <lineage>
        <taxon>Eukaryota</taxon>
        <taxon>Fungi</taxon>
        <taxon>Dikarya</taxon>
        <taxon>Ascomycota</taxon>
        <taxon>Pezizomycotina</taxon>
        <taxon>Dothideomycetes</taxon>
        <taxon>Dothideomycetidae</taxon>
        <taxon>Mycosphaerellales</taxon>
        <taxon>Extremaceae</taxon>
        <taxon>Extremus</taxon>
    </lineage>
</organism>
<dbReference type="EMBL" id="JAWDJX010000141">
    <property type="protein sequence ID" value="KAK3045856.1"/>
    <property type="molecule type" value="Genomic_DNA"/>
</dbReference>
<dbReference type="Pfam" id="PF00171">
    <property type="entry name" value="Aldedh"/>
    <property type="match status" value="1"/>
</dbReference>
<reference evidence="5" key="1">
    <citation type="submission" date="2023-04" db="EMBL/GenBank/DDBJ databases">
        <title>Black Yeasts Isolated from many extreme environments.</title>
        <authorList>
            <person name="Coleine C."/>
            <person name="Stajich J.E."/>
            <person name="Selbmann L."/>
        </authorList>
    </citation>
    <scope>NUCLEOTIDE SEQUENCE</scope>
    <source>
        <strain evidence="5">CCFEE 5312</strain>
    </source>
</reference>
<accession>A0AAJ0D9S0</accession>
<dbReference type="InterPro" id="IPR016161">
    <property type="entry name" value="Ald_DH/histidinol_DH"/>
</dbReference>
<dbReference type="EC" id="1.2.1.3" evidence="2"/>
<name>A0AAJ0D9S0_9PEZI</name>
<evidence type="ECO:0000259" key="4">
    <source>
        <dbReference type="Pfam" id="PF00171"/>
    </source>
</evidence>
<evidence type="ECO:0000256" key="1">
    <source>
        <dbReference type="ARBA" id="ARBA00009986"/>
    </source>
</evidence>
<protein>
    <recommendedName>
        <fullName evidence="2">aldehyde dehydrogenase (NAD(+))</fullName>
        <ecNumber evidence="2">1.2.1.3</ecNumber>
    </recommendedName>
</protein>